<protein>
    <recommendedName>
        <fullName evidence="1">DUF58 domain-containing protein</fullName>
    </recommendedName>
</protein>
<dbReference type="AlphaFoldDB" id="A0A238W0W3"/>
<reference evidence="3" key="1">
    <citation type="submission" date="2017-06" db="EMBL/GenBank/DDBJ databases">
        <authorList>
            <person name="Varghese N."/>
            <person name="Submissions S."/>
        </authorList>
    </citation>
    <scope>NUCLEOTIDE SEQUENCE [LARGE SCALE GENOMIC DNA]</scope>
    <source>
        <strain evidence="3">DSM 26170</strain>
    </source>
</reference>
<dbReference type="Proteomes" id="UP000198409">
    <property type="component" value="Unassembled WGS sequence"/>
</dbReference>
<dbReference type="Pfam" id="PF01882">
    <property type="entry name" value="DUF58"/>
    <property type="match status" value="1"/>
</dbReference>
<name>A0A238W0W3_9RHOB</name>
<gene>
    <name evidence="2" type="ORF">SAMN06265378_103256</name>
</gene>
<dbReference type="EMBL" id="FZNM01000003">
    <property type="protein sequence ID" value="SNR40192.1"/>
    <property type="molecule type" value="Genomic_DNA"/>
</dbReference>
<evidence type="ECO:0000313" key="2">
    <source>
        <dbReference type="EMBL" id="SNR40192.1"/>
    </source>
</evidence>
<dbReference type="InterPro" id="IPR002881">
    <property type="entry name" value="DUF58"/>
</dbReference>
<evidence type="ECO:0000313" key="3">
    <source>
        <dbReference type="Proteomes" id="UP000198409"/>
    </source>
</evidence>
<accession>A0A238W0W3</accession>
<proteinExistence type="predicted"/>
<evidence type="ECO:0000259" key="1">
    <source>
        <dbReference type="Pfam" id="PF01882"/>
    </source>
</evidence>
<sequence>MVAVPAGVPDVPGIRLTATELMSLRDEAAARMRHRPLTRRAGAVPARLAGAGMDLREIRAYVAGDDPRRMDPAATARTGQPHIRSLHEDRDDTILLVADFRAPMLWGTGAALRSVRAARHLVQAGWPVALRGGSVAALMIAGPRPAEIAGSGGDGPMISLCAALARQHDAALAAPADDVPLAGGMARAMRLSPEGGRILVATGPDGWQGAESVLAALARRRVLTVALILDESEIQPPRGVLGISGGGHSRTARLLAPDLAPGLARLRALGAIAIEVMP</sequence>
<dbReference type="PANTHER" id="PTHR33608">
    <property type="entry name" value="BLL2464 PROTEIN"/>
    <property type="match status" value="1"/>
</dbReference>
<dbReference type="PANTHER" id="PTHR33608:SF12">
    <property type="entry name" value="DUF58 DOMAIN-CONTAINING PROTEIN"/>
    <property type="match status" value="1"/>
</dbReference>
<feature type="domain" description="DUF58" evidence="1">
    <location>
        <begin position="57"/>
        <end position="165"/>
    </location>
</feature>
<dbReference type="RefSeq" id="WP_242626553.1">
    <property type="nucleotide sequence ID" value="NZ_FZNM01000003.1"/>
</dbReference>
<organism evidence="2 3">
    <name type="scientific">Paracoccus sediminis</name>
    <dbReference type="NCBI Taxonomy" id="1214787"/>
    <lineage>
        <taxon>Bacteria</taxon>
        <taxon>Pseudomonadati</taxon>
        <taxon>Pseudomonadota</taxon>
        <taxon>Alphaproteobacteria</taxon>
        <taxon>Rhodobacterales</taxon>
        <taxon>Paracoccaceae</taxon>
        <taxon>Paracoccus</taxon>
    </lineage>
</organism>